<organism evidence="4 5">
    <name type="scientific">Rapidithrix thailandica</name>
    <dbReference type="NCBI Taxonomy" id="413964"/>
    <lineage>
        <taxon>Bacteria</taxon>
        <taxon>Pseudomonadati</taxon>
        <taxon>Bacteroidota</taxon>
        <taxon>Cytophagia</taxon>
        <taxon>Cytophagales</taxon>
        <taxon>Flammeovirgaceae</taxon>
        <taxon>Rapidithrix</taxon>
    </lineage>
</organism>
<dbReference type="CDD" id="cd07043">
    <property type="entry name" value="STAS_anti-anti-sigma_factors"/>
    <property type="match status" value="1"/>
</dbReference>
<dbReference type="InterPro" id="IPR002645">
    <property type="entry name" value="STAS_dom"/>
</dbReference>
<dbReference type="RefSeq" id="WP_346820282.1">
    <property type="nucleotide sequence ID" value="NZ_JBDKWZ010000003.1"/>
</dbReference>
<evidence type="ECO:0000256" key="1">
    <source>
        <dbReference type="ARBA" id="ARBA00009013"/>
    </source>
</evidence>
<name>A0AAW9S3J9_9BACT</name>
<comment type="similarity">
    <text evidence="1 2">Belongs to the anti-sigma-factor antagonist family.</text>
</comment>
<evidence type="ECO:0000313" key="4">
    <source>
        <dbReference type="EMBL" id="MEN7547494.1"/>
    </source>
</evidence>
<dbReference type="Pfam" id="PF01740">
    <property type="entry name" value="STAS"/>
    <property type="match status" value="1"/>
</dbReference>
<evidence type="ECO:0000259" key="3">
    <source>
        <dbReference type="PROSITE" id="PS50801"/>
    </source>
</evidence>
<dbReference type="PANTHER" id="PTHR33495">
    <property type="entry name" value="ANTI-SIGMA FACTOR ANTAGONIST TM_1081-RELATED-RELATED"/>
    <property type="match status" value="1"/>
</dbReference>
<gene>
    <name evidence="4" type="ORF">AAG747_06225</name>
</gene>
<evidence type="ECO:0000256" key="2">
    <source>
        <dbReference type="RuleBase" id="RU003749"/>
    </source>
</evidence>
<proteinExistence type="inferred from homology"/>
<dbReference type="GO" id="GO:0043856">
    <property type="term" value="F:anti-sigma factor antagonist activity"/>
    <property type="evidence" value="ECO:0007669"/>
    <property type="project" value="InterPro"/>
</dbReference>
<protein>
    <recommendedName>
        <fullName evidence="2">Anti-sigma factor antagonist</fullName>
    </recommendedName>
</protein>
<keyword evidence="5" id="KW-1185">Reference proteome</keyword>
<dbReference type="Proteomes" id="UP001403385">
    <property type="component" value="Unassembled WGS sequence"/>
</dbReference>
<evidence type="ECO:0000313" key="5">
    <source>
        <dbReference type="Proteomes" id="UP001403385"/>
    </source>
</evidence>
<dbReference type="NCBIfam" id="TIGR00377">
    <property type="entry name" value="ant_ant_sig"/>
    <property type="match status" value="1"/>
</dbReference>
<comment type="caution">
    <text evidence="4">The sequence shown here is derived from an EMBL/GenBank/DDBJ whole genome shotgun (WGS) entry which is preliminary data.</text>
</comment>
<dbReference type="AlphaFoldDB" id="A0AAW9S3J9"/>
<dbReference type="InterPro" id="IPR003658">
    <property type="entry name" value="Anti-sigma_ant"/>
</dbReference>
<dbReference type="EMBL" id="JBDKWZ010000003">
    <property type="protein sequence ID" value="MEN7547494.1"/>
    <property type="molecule type" value="Genomic_DNA"/>
</dbReference>
<sequence>MEVKTFDENGYHIIAVYGDVDASSSLQLDNVLQEAVDNQKQKILVDCTHLEYISSPGIGVFTSRLEDCEKGLIRIALYGMNENTLKVFKILGLDQLELMPIVDTKEEAKSRINDLQEDR</sequence>
<dbReference type="Gene3D" id="3.30.750.24">
    <property type="entry name" value="STAS domain"/>
    <property type="match status" value="1"/>
</dbReference>
<accession>A0AAW9S3J9</accession>
<dbReference type="PROSITE" id="PS50801">
    <property type="entry name" value="STAS"/>
    <property type="match status" value="1"/>
</dbReference>
<reference evidence="4 5" key="1">
    <citation type="submission" date="2024-04" db="EMBL/GenBank/DDBJ databases">
        <title>Novel genus in family Flammeovirgaceae.</title>
        <authorList>
            <person name="Nguyen T.H."/>
            <person name="Vuong T.Q."/>
            <person name="Le H."/>
            <person name="Kim S.-G."/>
        </authorList>
    </citation>
    <scope>NUCLEOTIDE SEQUENCE [LARGE SCALE GENOMIC DNA]</scope>
    <source>
        <strain evidence="4 5">JCM 23209</strain>
    </source>
</reference>
<dbReference type="SUPFAM" id="SSF52091">
    <property type="entry name" value="SpoIIaa-like"/>
    <property type="match status" value="1"/>
</dbReference>
<feature type="domain" description="STAS" evidence="3">
    <location>
        <begin position="1"/>
        <end position="112"/>
    </location>
</feature>
<dbReference type="InterPro" id="IPR036513">
    <property type="entry name" value="STAS_dom_sf"/>
</dbReference>